<keyword evidence="3 4" id="KW-0408">Iron</keyword>
<comment type="caution">
    <text evidence="7">The sequence shown here is derived from an EMBL/GenBank/DDBJ whole genome shotgun (WGS) entry which is preliminary data.</text>
</comment>
<evidence type="ECO:0000256" key="2">
    <source>
        <dbReference type="ARBA" id="ARBA00022723"/>
    </source>
</evidence>
<dbReference type="Gene3D" id="2.60.120.330">
    <property type="entry name" value="B-lactam Antibiotic, Isopenicillin N Synthase, Chain"/>
    <property type="match status" value="1"/>
</dbReference>
<accession>A0AAP0R3T6</accession>
<protein>
    <recommendedName>
        <fullName evidence="6">Fe2OG dioxygenase domain-containing protein</fullName>
    </recommendedName>
</protein>
<feature type="domain" description="Fe2OG dioxygenase" evidence="6">
    <location>
        <begin position="228"/>
        <end position="329"/>
    </location>
</feature>
<dbReference type="InterPro" id="IPR044861">
    <property type="entry name" value="IPNS-like_FE2OG_OXY"/>
</dbReference>
<evidence type="ECO:0000256" key="4">
    <source>
        <dbReference type="RuleBase" id="RU003682"/>
    </source>
</evidence>
<proteinExistence type="inferred from homology"/>
<dbReference type="EMBL" id="JBCGBO010000001">
    <property type="protein sequence ID" value="KAK9230491.1"/>
    <property type="molecule type" value="Genomic_DNA"/>
</dbReference>
<dbReference type="PROSITE" id="PS51471">
    <property type="entry name" value="FE2OG_OXY"/>
    <property type="match status" value="1"/>
</dbReference>
<feature type="coiled-coil region" evidence="5">
    <location>
        <begin position="192"/>
        <end position="219"/>
    </location>
</feature>
<dbReference type="InterPro" id="IPR026992">
    <property type="entry name" value="DIOX_N"/>
</dbReference>
<gene>
    <name evidence="7" type="ORF">WN944_023462</name>
</gene>
<dbReference type="InterPro" id="IPR027443">
    <property type="entry name" value="IPNS-like_sf"/>
</dbReference>
<dbReference type="Pfam" id="PF14226">
    <property type="entry name" value="DIOX_N"/>
    <property type="match status" value="1"/>
</dbReference>
<dbReference type="InterPro" id="IPR005123">
    <property type="entry name" value="Oxoglu/Fe-dep_dioxygenase_dom"/>
</dbReference>
<dbReference type="GO" id="GO:0046872">
    <property type="term" value="F:metal ion binding"/>
    <property type="evidence" value="ECO:0007669"/>
    <property type="project" value="UniProtKB-KW"/>
</dbReference>
<evidence type="ECO:0000256" key="5">
    <source>
        <dbReference type="SAM" id="Coils"/>
    </source>
</evidence>
<dbReference type="Proteomes" id="UP001428341">
    <property type="component" value="Unassembled WGS sequence"/>
</dbReference>
<organism evidence="7 8">
    <name type="scientific">Citrus x changshan-huyou</name>
    <dbReference type="NCBI Taxonomy" id="2935761"/>
    <lineage>
        <taxon>Eukaryota</taxon>
        <taxon>Viridiplantae</taxon>
        <taxon>Streptophyta</taxon>
        <taxon>Embryophyta</taxon>
        <taxon>Tracheophyta</taxon>
        <taxon>Spermatophyta</taxon>
        <taxon>Magnoliopsida</taxon>
        <taxon>eudicotyledons</taxon>
        <taxon>Gunneridae</taxon>
        <taxon>Pentapetalae</taxon>
        <taxon>rosids</taxon>
        <taxon>malvids</taxon>
        <taxon>Sapindales</taxon>
        <taxon>Rutaceae</taxon>
        <taxon>Aurantioideae</taxon>
        <taxon>Citrus</taxon>
    </lineage>
</organism>
<evidence type="ECO:0000313" key="8">
    <source>
        <dbReference type="Proteomes" id="UP001428341"/>
    </source>
</evidence>
<keyword evidence="8" id="KW-1185">Reference proteome</keyword>
<evidence type="ECO:0000259" key="6">
    <source>
        <dbReference type="PROSITE" id="PS51471"/>
    </source>
</evidence>
<evidence type="ECO:0000256" key="3">
    <source>
        <dbReference type="ARBA" id="ARBA00023004"/>
    </source>
</evidence>
<dbReference type="AlphaFoldDB" id="A0AAP0R3T6"/>
<dbReference type="GO" id="GO:0016491">
    <property type="term" value="F:oxidoreductase activity"/>
    <property type="evidence" value="ECO:0007669"/>
    <property type="project" value="UniProtKB-KW"/>
</dbReference>
<keyword evidence="5" id="KW-0175">Coiled coil</keyword>
<comment type="similarity">
    <text evidence="1 4">Belongs to the iron/ascorbate-dependent oxidoreductase family.</text>
</comment>
<dbReference type="Pfam" id="PF03171">
    <property type="entry name" value="2OG-FeII_Oxy"/>
    <property type="match status" value="1"/>
</dbReference>
<reference evidence="7 8" key="1">
    <citation type="submission" date="2024-05" db="EMBL/GenBank/DDBJ databases">
        <title>Haplotype-resolved chromosome-level genome assembly of Huyou (Citrus changshanensis).</title>
        <authorList>
            <person name="Miao C."/>
            <person name="Chen W."/>
            <person name="Wu Y."/>
            <person name="Wang L."/>
            <person name="Zhao S."/>
            <person name="Grierson D."/>
            <person name="Xu C."/>
            <person name="Chen K."/>
        </authorList>
    </citation>
    <scope>NUCLEOTIDE SEQUENCE [LARGE SCALE GENOMIC DNA]</scope>
    <source>
        <strain evidence="7">01-14</strain>
        <tissue evidence="7">Leaf</tissue>
    </source>
</reference>
<dbReference type="InterPro" id="IPR050295">
    <property type="entry name" value="Plant_2OG-oxidoreductases"/>
</dbReference>
<sequence>MAPAQVEETPSKTVQELPKNYIYKGGDAGTLGASLPYIDIPTIDFSLLSSPTSGKQELEKLCSALTSWGCVQYCKGILRGLYSFVESMLFAQRLYSALRALYGAVKIINHGIDPAFMDKVDEVGKQFFGLPVEEKKKYARENGGYEGYSNHIIDSKDQAFDWIDRLYLVTKPEDKRQLKLWPENPQSFREILHEYTAKIEKLNEMLLKAIARALTLEENCFLDMYGEDALMLSIFNLYPPCPRPDLAIGLKPHADASVFTYLMQDKEVEGLQFQKDDQWYKVPVIPGAFVINVGDQIEIMSNGIFKSPIHRVVTNTEKGRMSLVMFCFPNPNKEIEPVKGLVTETRPRLYKTMKDYTSILVENYQKGRRPIEAAKI</sequence>
<keyword evidence="4" id="KW-0560">Oxidoreductase</keyword>
<evidence type="ECO:0000256" key="1">
    <source>
        <dbReference type="ARBA" id="ARBA00008056"/>
    </source>
</evidence>
<name>A0AAP0R3T6_9ROSI</name>
<dbReference type="SUPFAM" id="SSF51197">
    <property type="entry name" value="Clavaminate synthase-like"/>
    <property type="match status" value="2"/>
</dbReference>
<keyword evidence="2 4" id="KW-0479">Metal-binding</keyword>
<evidence type="ECO:0000313" key="7">
    <source>
        <dbReference type="EMBL" id="KAK9230491.1"/>
    </source>
</evidence>
<dbReference type="PANTHER" id="PTHR47991">
    <property type="entry name" value="OXOGLUTARATE/IRON-DEPENDENT DIOXYGENASE"/>
    <property type="match status" value="1"/>
</dbReference>
<dbReference type="FunFam" id="2.60.120.330:FF:000018">
    <property type="entry name" value="2-oxoglutarate (2OG) and Fe(II)-dependent oxygenase superfamily protein"/>
    <property type="match status" value="1"/>
</dbReference>